<proteinExistence type="predicted"/>
<keyword evidence="1" id="KW-0472">Membrane</keyword>
<comment type="caution">
    <text evidence="2">The sequence shown here is derived from an EMBL/GenBank/DDBJ whole genome shotgun (WGS) entry which is preliminary data.</text>
</comment>
<dbReference type="EMBL" id="LAQJ01000074">
    <property type="protein sequence ID" value="KKO20741.1"/>
    <property type="molecule type" value="Genomic_DNA"/>
</dbReference>
<gene>
    <name evidence="2" type="ORF">BROFUL_00533</name>
</gene>
<reference evidence="2 3" key="1">
    <citation type="journal article" date="2013" name="BMC Microbiol.">
        <title>Identification of the type II cytochrome c maturation pathway in anammox bacteria by comparative genomics.</title>
        <authorList>
            <person name="Ferousi C."/>
            <person name="Speth D.R."/>
            <person name="Reimann J."/>
            <person name="Op den Camp H.J."/>
            <person name="Allen J.W."/>
            <person name="Keltjens J.T."/>
            <person name="Jetten M.S."/>
        </authorList>
    </citation>
    <scope>NUCLEOTIDE SEQUENCE [LARGE SCALE GENOMIC DNA]</scope>
    <source>
        <strain evidence="2">RU1</strain>
    </source>
</reference>
<accession>A0A0M2V0N1</accession>
<evidence type="ECO:0000313" key="2">
    <source>
        <dbReference type="EMBL" id="KKO20741.1"/>
    </source>
</evidence>
<evidence type="ECO:0000256" key="1">
    <source>
        <dbReference type="SAM" id="Phobius"/>
    </source>
</evidence>
<name>A0A0M2V0N1_9BACT</name>
<keyword evidence="1" id="KW-1133">Transmembrane helix</keyword>
<protein>
    <submittedName>
        <fullName evidence="2">Uncharacterized protein</fullName>
    </submittedName>
</protein>
<organism evidence="2 3">
    <name type="scientific">Candidatus Brocadia fulgida</name>
    <dbReference type="NCBI Taxonomy" id="380242"/>
    <lineage>
        <taxon>Bacteria</taxon>
        <taxon>Pseudomonadati</taxon>
        <taxon>Planctomycetota</taxon>
        <taxon>Candidatus Brocadiia</taxon>
        <taxon>Candidatus Brocadiales</taxon>
        <taxon>Candidatus Brocadiaceae</taxon>
        <taxon>Candidatus Brocadia</taxon>
    </lineage>
</organism>
<dbReference type="AlphaFoldDB" id="A0A0M2V0N1"/>
<feature type="transmembrane region" description="Helical" evidence="1">
    <location>
        <begin position="20"/>
        <end position="39"/>
    </location>
</feature>
<sequence>MFWHRGNSKIMRYRLNRPFLRYQLLPVLLVFPVFIMNLYSCFITPCYSDQVEYHGNTGNDAFCEENSRNVNRLDFDENEFRLPLSIGKLCEEIYPELTPNIKRHIIVINKDGRLCKPDSLGEKLIYRNTLVF</sequence>
<dbReference type="Proteomes" id="UP000034954">
    <property type="component" value="Unassembled WGS sequence"/>
</dbReference>
<evidence type="ECO:0000313" key="3">
    <source>
        <dbReference type="Proteomes" id="UP000034954"/>
    </source>
</evidence>
<keyword evidence="3" id="KW-1185">Reference proteome</keyword>
<keyword evidence="1" id="KW-0812">Transmembrane</keyword>